<protein>
    <submittedName>
        <fullName evidence="1">Uncharacterized protein</fullName>
    </submittedName>
</protein>
<evidence type="ECO:0000313" key="2">
    <source>
        <dbReference type="Proteomes" id="UP001055439"/>
    </source>
</evidence>
<keyword evidence="2" id="KW-1185">Reference proteome</keyword>
<name>A0A9E7HST9_9LILI</name>
<gene>
    <name evidence="1" type="ORF">MUK42_13620</name>
</gene>
<accession>A0A9E7HST9</accession>
<dbReference type="EMBL" id="CP097510">
    <property type="protein sequence ID" value="URE36478.1"/>
    <property type="molecule type" value="Genomic_DNA"/>
</dbReference>
<reference evidence="1" key="1">
    <citation type="submission" date="2022-05" db="EMBL/GenBank/DDBJ databases">
        <title>The Musa troglodytarum L. genome provides insights into the mechanism of non-climacteric behaviour and enrichment of carotenoids.</title>
        <authorList>
            <person name="Wang J."/>
        </authorList>
    </citation>
    <scope>NUCLEOTIDE SEQUENCE</scope>
    <source>
        <tissue evidence="1">Leaf</tissue>
    </source>
</reference>
<sequence>MLTLCSNSLLHDGNDMVLLVLDIVPQRVVSIANRFQLFDLYNSCKVMYFIVDTIVWLS</sequence>
<proteinExistence type="predicted"/>
<organism evidence="1 2">
    <name type="scientific">Musa troglodytarum</name>
    <name type="common">fe'i banana</name>
    <dbReference type="NCBI Taxonomy" id="320322"/>
    <lineage>
        <taxon>Eukaryota</taxon>
        <taxon>Viridiplantae</taxon>
        <taxon>Streptophyta</taxon>
        <taxon>Embryophyta</taxon>
        <taxon>Tracheophyta</taxon>
        <taxon>Spermatophyta</taxon>
        <taxon>Magnoliopsida</taxon>
        <taxon>Liliopsida</taxon>
        <taxon>Zingiberales</taxon>
        <taxon>Musaceae</taxon>
        <taxon>Musa</taxon>
    </lineage>
</organism>
<dbReference type="Proteomes" id="UP001055439">
    <property type="component" value="Chromosome 8"/>
</dbReference>
<dbReference type="AlphaFoldDB" id="A0A9E7HST9"/>
<evidence type="ECO:0000313" key="1">
    <source>
        <dbReference type="EMBL" id="URE36478.1"/>
    </source>
</evidence>